<comment type="caution">
    <text evidence="2">The sequence shown here is derived from an EMBL/GenBank/DDBJ whole genome shotgun (WGS) entry which is preliminary data.</text>
</comment>
<protein>
    <submittedName>
        <fullName evidence="2">Uncharacterized protein</fullName>
    </submittedName>
</protein>
<name>A0ABX0Q244_9GAMM</name>
<feature type="chain" id="PRO_5046049880" evidence="1">
    <location>
        <begin position="21"/>
        <end position="186"/>
    </location>
</feature>
<keyword evidence="3" id="KW-1185">Reference proteome</keyword>
<evidence type="ECO:0000313" key="2">
    <source>
        <dbReference type="EMBL" id="NID03717.1"/>
    </source>
</evidence>
<dbReference type="EMBL" id="JAAQQR010000001">
    <property type="protein sequence ID" value="NID03717.1"/>
    <property type="molecule type" value="Genomic_DNA"/>
</dbReference>
<keyword evidence="1" id="KW-0732">Signal</keyword>
<gene>
    <name evidence="2" type="ORF">HBF26_02385</name>
</gene>
<organism evidence="2 3">
    <name type="scientific">Luteibacter jiangsuensis</name>
    <dbReference type="NCBI Taxonomy" id="637577"/>
    <lineage>
        <taxon>Bacteria</taxon>
        <taxon>Pseudomonadati</taxon>
        <taxon>Pseudomonadota</taxon>
        <taxon>Gammaproteobacteria</taxon>
        <taxon>Lysobacterales</taxon>
        <taxon>Rhodanobacteraceae</taxon>
        <taxon>Luteibacter</taxon>
    </lineage>
</organism>
<evidence type="ECO:0000256" key="1">
    <source>
        <dbReference type="SAM" id="SignalP"/>
    </source>
</evidence>
<dbReference type="Proteomes" id="UP001429601">
    <property type="component" value="Unassembled WGS sequence"/>
</dbReference>
<feature type="signal peptide" evidence="1">
    <location>
        <begin position="1"/>
        <end position="20"/>
    </location>
</feature>
<reference evidence="2 3" key="1">
    <citation type="journal article" date="2011" name="Curr. Microbiol.">
        <title>Luteibacter jiangsuensis sp. nov.: a methamidophos-degrading bacterium isolated from a methamidophos-manufacturing factory.</title>
        <authorList>
            <person name="Wang L."/>
            <person name="Wang G.L."/>
            <person name="Li S.P."/>
            <person name="Jiang J.D."/>
        </authorList>
    </citation>
    <scope>NUCLEOTIDE SEQUENCE [LARGE SCALE GENOMIC DNA]</scope>
    <source>
        <strain evidence="2 3">CGMCC 1.10133</strain>
    </source>
</reference>
<sequence length="186" mass="19418">MRTHLAGTFLFFCVLAPAGAQEVMSPGAARAIGFDSLPGGGIITPFKDPGGLFTLAASKRGPFLYGERAESGMRPLAGRYLAIRPGVGKSANLTSIVLAPELRGSDASFDYWIQTPGEQAVQLGCVFSSGPETASWSGATVHAGNYSCHAPPGATIREIHLNTTFEGGILRIDNLVIHMGSALAKD</sequence>
<accession>A0ABX0Q244</accession>
<evidence type="ECO:0000313" key="3">
    <source>
        <dbReference type="Proteomes" id="UP001429601"/>
    </source>
</evidence>
<proteinExistence type="predicted"/>
<dbReference type="RefSeq" id="WP_167122680.1">
    <property type="nucleotide sequence ID" value="NZ_JAAQQR010000001.1"/>
</dbReference>